<keyword evidence="4 7" id="KW-1133">Transmembrane helix</keyword>
<comment type="subcellular location">
    <subcellularLocation>
        <location evidence="1">Cell membrane</location>
        <topology evidence="1">Multi-pass membrane protein</topology>
    </subcellularLocation>
</comment>
<keyword evidence="10" id="KW-1185">Reference proteome</keyword>
<organism evidence="9 10">
    <name type="scientific">Caproicibacterium amylolyticum</name>
    <dbReference type="NCBI Taxonomy" id="2766537"/>
    <lineage>
        <taxon>Bacteria</taxon>
        <taxon>Bacillati</taxon>
        <taxon>Bacillota</taxon>
        <taxon>Clostridia</taxon>
        <taxon>Eubacteriales</taxon>
        <taxon>Oscillospiraceae</taxon>
        <taxon>Caproicibacterium</taxon>
    </lineage>
</organism>
<dbReference type="EMBL" id="CP060696">
    <property type="protein sequence ID" value="QNO17388.1"/>
    <property type="molecule type" value="Genomic_DNA"/>
</dbReference>
<protein>
    <submittedName>
        <fullName evidence="9">Threonine/serine exporter family protein</fullName>
    </submittedName>
</protein>
<evidence type="ECO:0000256" key="1">
    <source>
        <dbReference type="ARBA" id="ARBA00004651"/>
    </source>
</evidence>
<evidence type="ECO:0000256" key="7">
    <source>
        <dbReference type="SAM" id="Phobius"/>
    </source>
</evidence>
<dbReference type="GO" id="GO:0005886">
    <property type="term" value="C:plasma membrane"/>
    <property type="evidence" value="ECO:0007669"/>
    <property type="project" value="UniProtKB-SubCell"/>
</dbReference>
<sequence>MDYNELASVGTEIGRLLVKYGAEIYRAEESMKRLFTAYGVADSHVFALTTCINVTVCQSGGTPITRICRIDDRCIDLGKIDRLNDLCRRACKMHPSLVRLRHEVEAIEQDRGNSKTLRALGFAGVAFAFTLFYGGNAADAAVGGITGLLVYWLQDFFLKYHANSFFSTILESAVIGVVCLTAAHLDPYLNADRMIIGSVMNLVPGIAITSFMRDILSADYLSGLLRFVESLLVAMAIALGVGAIMVFFRTLWGV</sequence>
<evidence type="ECO:0000256" key="2">
    <source>
        <dbReference type="ARBA" id="ARBA00022475"/>
    </source>
</evidence>
<dbReference type="Pfam" id="PF06738">
    <property type="entry name" value="ThrE"/>
    <property type="match status" value="1"/>
</dbReference>
<dbReference type="AlphaFoldDB" id="A0A7G9WFC6"/>
<dbReference type="KEGG" id="caml:H6X83_10610"/>
<keyword evidence="2" id="KW-1003">Cell membrane</keyword>
<dbReference type="InterPro" id="IPR010619">
    <property type="entry name" value="ThrE-like_N"/>
</dbReference>
<feature type="transmembrane region" description="Helical" evidence="7">
    <location>
        <begin position="117"/>
        <end position="134"/>
    </location>
</feature>
<keyword evidence="3 7" id="KW-0812">Transmembrane</keyword>
<reference evidence="9 10" key="1">
    <citation type="submission" date="2020-08" db="EMBL/GenBank/DDBJ databases">
        <authorList>
            <person name="Ren C."/>
            <person name="Gu Y."/>
            <person name="Xu Y."/>
        </authorList>
    </citation>
    <scope>NUCLEOTIDE SEQUENCE [LARGE SCALE GENOMIC DNA]</scope>
    <source>
        <strain evidence="9 10">LBM18003</strain>
    </source>
</reference>
<evidence type="ECO:0000313" key="10">
    <source>
        <dbReference type="Proteomes" id="UP000516046"/>
    </source>
</evidence>
<evidence type="ECO:0000313" key="9">
    <source>
        <dbReference type="EMBL" id="QNO17388.1"/>
    </source>
</evidence>
<proteinExistence type="inferred from homology"/>
<dbReference type="InterPro" id="IPR050539">
    <property type="entry name" value="ThrE_Dicarb/AminoAcid_Exp"/>
</dbReference>
<evidence type="ECO:0000256" key="4">
    <source>
        <dbReference type="ARBA" id="ARBA00022989"/>
    </source>
</evidence>
<dbReference type="Proteomes" id="UP000516046">
    <property type="component" value="Chromosome"/>
</dbReference>
<evidence type="ECO:0000259" key="8">
    <source>
        <dbReference type="Pfam" id="PF06738"/>
    </source>
</evidence>
<dbReference type="GO" id="GO:0022857">
    <property type="term" value="F:transmembrane transporter activity"/>
    <property type="evidence" value="ECO:0007669"/>
    <property type="project" value="InterPro"/>
</dbReference>
<feature type="domain" description="Threonine/serine exporter-like N-terminal" evidence="8">
    <location>
        <begin position="11"/>
        <end position="247"/>
    </location>
</feature>
<feature type="transmembrane region" description="Helical" evidence="7">
    <location>
        <begin position="224"/>
        <end position="248"/>
    </location>
</feature>
<keyword evidence="5 7" id="KW-0472">Membrane</keyword>
<name>A0A7G9WFC6_9FIRM</name>
<comment type="similarity">
    <text evidence="6">Belongs to the ThrE exporter (TC 2.A.79) family.</text>
</comment>
<dbReference type="PANTHER" id="PTHR34390">
    <property type="entry name" value="UPF0442 PROTEIN YJJB-RELATED"/>
    <property type="match status" value="1"/>
</dbReference>
<gene>
    <name evidence="9" type="ORF">H6X83_10610</name>
</gene>
<dbReference type="GO" id="GO:0015744">
    <property type="term" value="P:succinate transport"/>
    <property type="evidence" value="ECO:0007669"/>
    <property type="project" value="TreeGrafter"/>
</dbReference>
<evidence type="ECO:0000256" key="3">
    <source>
        <dbReference type="ARBA" id="ARBA00022692"/>
    </source>
</evidence>
<dbReference type="PANTHER" id="PTHR34390:SF2">
    <property type="entry name" value="SUCCINATE TRANSPORTER SUBUNIT YJJP-RELATED"/>
    <property type="match status" value="1"/>
</dbReference>
<feature type="transmembrane region" description="Helical" evidence="7">
    <location>
        <begin position="165"/>
        <end position="183"/>
    </location>
</feature>
<evidence type="ECO:0000256" key="5">
    <source>
        <dbReference type="ARBA" id="ARBA00023136"/>
    </source>
</evidence>
<accession>A0A7G9WFC6</accession>
<dbReference type="RefSeq" id="WP_212506457.1">
    <property type="nucleotide sequence ID" value="NZ_CP060696.1"/>
</dbReference>
<evidence type="ECO:0000256" key="6">
    <source>
        <dbReference type="ARBA" id="ARBA00034125"/>
    </source>
</evidence>
<feature type="transmembrane region" description="Helical" evidence="7">
    <location>
        <begin position="195"/>
        <end position="212"/>
    </location>
</feature>